<reference evidence="2 3" key="1">
    <citation type="submission" date="2022-10" db="EMBL/GenBank/DDBJ databases">
        <title>Roseococcus glaciei nov., sp. nov., isolated from glacier.</title>
        <authorList>
            <person name="Liu Q."/>
            <person name="Xin Y.-H."/>
        </authorList>
    </citation>
    <scope>NUCLEOTIDE SEQUENCE [LARGE SCALE GENOMIC DNA]</scope>
    <source>
        <strain evidence="2 3">MDT2-1-1</strain>
    </source>
</reference>
<keyword evidence="1" id="KW-1133">Transmembrane helix</keyword>
<evidence type="ECO:0000256" key="1">
    <source>
        <dbReference type="SAM" id="Phobius"/>
    </source>
</evidence>
<evidence type="ECO:0008006" key="4">
    <source>
        <dbReference type="Google" id="ProtNLM"/>
    </source>
</evidence>
<keyword evidence="3" id="KW-1185">Reference proteome</keyword>
<feature type="transmembrane region" description="Helical" evidence="1">
    <location>
        <begin position="12"/>
        <end position="30"/>
    </location>
</feature>
<organism evidence="2 3">
    <name type="scientific">Sabulicella glaciei</name>
    <dbReference type="NCBI Taxonomy" id="2984948"/>
    <lineage>
        <taxon>Bacteria</taxon>
        <taxon>Pseudomonadati</taxon>
        <taxon>Pseudomonadota</taxon>
        <taxon>Alphaproteobacteria</taxon>
        <taxon>Acetobacterales</taxon>
        <taxon>Acetobacteraceae</taxon>
        <taxon>Sabulicella</taxon>
    </lineage>
</organism>
<dbReference type="RefSeq" id="WP_301592447.1">
    <property type="nucleotide sequence ID" value="NZ_JAPFQI010000030.1"/>
</dbReference>
<name>A0ABT3P1G9_9PROT</name>
<keyword evidence="1" id="KW-0812">Transmembrane</keyword>
<accession>A0ABT3P1G9</accession>
<dbReference type="Proteomes" id="UP001526430">
    <property type="component" value="Unassembled WGS sequence"/>
</dbReference>
<dbReference type="EMBL" id="JAPFQI010000030">
    <property type="protein sequence ID" value="MCW8088250.1"/>
    <property type="molecule type" value="Genomic_DNA"/>
</dbReference>
<gene>
    <name evidence="2" type="ORF">OF850_21905</name>
</gene>
<protein>
    <recommendedName>
        <fullName evidence="4">DUF4760 domain-containing protein</fullName>
    </recommendedName>
</protein>
<evidence type="ECO:0000313" key="2">
    <source>
        <dbReference type="EMBL" id="MCW8088250.1"/>
    </source>
</evidence>
<evidence type="ECO:0000313" key="3">
    <source>
        <dbReference type="Proteomes" id="UP001526430"/>
    </source>
</evidence>
<proteinExistence type="predicted"/>
<keyword evidence="1" id="KW-0472">Membrane</keyword>
<sequence length="176" mass="19662">MAVKIPDWLDVALKVTATLIAIFGVWSFFAQRAEAVRVAREERALAYIARFGGTDIVVARTALLDFWRRYPTFTAEARTRALSSREYEGFVAAAYPNDAARGEVDAALIRLLVFYDEVAFCHRAGTCDRSILFGYFCPHVTQHARVYRPFHALLGAAVGTDGLDRHLDELARSCLS</sequence>
<comment type="caution">
    <text evidence="2">The sequence shown here is derived from an EMBL/GenBank/DDBJ whole genome shotgun (WGS) entry which is preliminary data.</text>
</comment>